<dbReference type="EMBL" id="JASUXU010000014">
    <property type="protein sequence ID" value="KAK0322917.1"/>
    <property type="molecule type" value="Genomic_DNA"/>
</dbReference>
<organism evidence="4 5">
    <name type="scientific">Friedmanniomyces endolithicus</name>
    <dbReference type="NCBI Taxonomy" id="329885"/>
    <lineage>
        <taxon>Eukaryota</taxon>
        <taxon>Fungi</taxon>
        <taxon>Dikarya</taxon>
        <taxon>Ascomycota</taxon>
        <taxon>Pezizomycotina</taxon>
        <taxon>Dothideomycetes</taxon>
        <taxon>Dothideomycetidae</taxon>
        <taxon>Mycosphaerellales</taxon>
        <taxon>Teratosphaeriaceae</taxon>
        <taxon>Friedmanniomyces</taxon>
    </lineage>
</organism>
<accession>A0AAN6FV55</accession>
<comment type="caution">
    <text evidence="4">The sequence shown here is derived from an EMBL/GenBank/DDBJ whole genome shotgun (WGS) entry which is preliminary data.</text>
</comment>
<feature type="compositionally biased region" description="Low complexity" evidence="3">
    <location>
        <begin position="309"/>
        <end position="326"/>
    </location>
</feature>
<dbReference type="GO" id="GO:0019760">
    <property type="term" value="P:glucosinolate metabolic process"/>
    <property type="evidence" value="ECO:0007669"/>
    <property type="project" value="UniProtKB-ARBA"/>
</dbReference>
<evidence type="ECO:0008006" key="6">
    <source>
        <dbReference type="Google" id="ProtNLM"/>
    </source>
</evidence>
<evidence type="ECO:0000313" key="5">
    <source>
        <dbReference type="Proteomes" id="UP001168146"/>
    </source>
</evidence>
<dbReference type="AlphaFoldDB" id="A0AAN6FV55"/>
<dbReference type="SUPFAM" id="SSF117281">
    <property type="entry name" value="Kelch motif"/>
    <property type="match status" value="1"/>
</dbReference>
<dbReference type="PANTHER" id="PTHR47435:SF10">
    <property type="entry name" value="TIP ELONGATION ABERRANT PROTEIN 3"/>
    <property type="match status" value="1"/>
</dbReference>
<gene>
    <name evidence="4" type="ORF">LTR82_005845</name>
</gene>
<dbReference type="InterPro" id="IPR015915">
    <property type="entry name" value="Kelch-typ_b-propeller"/>
</dbReference>
<sequence>MAEIAAAAWAVEEVVSTTAQVGIGAYMVSNSTMPLKATFSQIATSSDDNTRLSLSRSGHSVSVVGNKAYIFGGETAAGKLASTDIHSITLSHEEKSDSDYAVIPAIPDQNDGPVPVARTKHAACGFNICVAIFGGLDEAGELIKETCIWLFVAGKSSWESLRPLDASAPSPKPRSEGRLFDHQNKLLLYGGKNKAGEALKDVWLFDYAKSTWRQFPDAPVSTSNAAVCNGVLHIISGTDEMSSDLHLLELGADSADEHKWQTIPFPTNPMTPGPRPRVGAGLLPITTGYGRHYLAFFFGARQQPGHPIPSDTQDPSPQDPSPQDSPANEQTYWSDIWTYQLPSASHEAKATFSLSEVIRPAKIKDSIRHALGYDSGGHSWGEAEVMPPADLEASAGKVHPGPRGFFGCDVMKDGRSIVMWGGVDAKGEREGDGWIIRLE</sequence>
<evidence type="ECO:0000256" key="3">
    <source>
        <dbReference type="SAM" id="MobiDB-lite"/>
    </source>
</evidence>
<dbReference type="Pfam" id="PF24681">
    <property type="entry name" value="Kelch_KLHDC2_KLHL20_DRC7"/>
    <property type="match status" value="1"/>
</dbReference>
<dbReference type="Gene3D" id="2.120.10.80">
    <property type="entry name" value="Kelch-type beta propeller"/>
    <property type="match status" value="1"/>
</dbReference>
<keyword evidence="2" id="KW-0408">Iron</keyword>
<evidence type="ECO:0000256" key="1">
    <source>
        <dbReference type="ARBA" id="ARBA00022737"/>
    </source>
</evidence>
<name>A0AAN6FV55_9PEZI</name>
<evidence type="ECO:0000313" key="4">
    <source>
        <dbReference type="EMBL" id="KAK0322917.1"/>
    </source>
</evidence>
<protein>
    <recommendedName>
        <fullName evidence="6">Galactose oxidase</fullName>
    </recommendedName>
</protein>
<evidence type="ECO:0000256" key="2">
    <source>
        <dbReference type="ARBA" id="ARBA00023004"/>
    </source>
</evidence>
<proteinExistence type="predicted"/>
<reference evidence="4" key="1">
    <citation type="submission" date="2021-12" db="EMBL/GenBank/DDBJ databases">
        <title>Black yeast isolated from Biological Soil Crust.</title>
        <authorList>
            <person name="Kurbessoian T."/>
        </authorList>
    </citation>
    <scope>NUCLEOTIDE SEQUENCE</scope>
    <source>
        <strain evidence="4">CCFEE 5208</strain>
    </source>
</reference>
<feature type="region of interest" description="Disordered" evidence="3">
    <location>
        <begin position="304"/>
        <end position="329"/>
    </location>
</feature>
<dbReference type="PANTHER" id="PTHR47435">
    <property type="entry name" value="KELCH REPEAT PROTEIN (AFU_ORTHOLOGUE AFUA_5G12780)"/>
    <property type="match status" value="1"/>
</dbReference>
<keyword evidence="1" id="KW-0677">Repeat</keyword>
<dbReference type="Proteomes" id="UP001168146">
    <property type="component" value="Unassembled WGS sequence"/>
</dbReference>